<feature type="region of interest" description="Disordered" evidence="1">
    <location>
        <begin position="174"/>
        <end position="199"/>
    </location>
</feature>
<sequence>MTNNDPHPPKTPMTREQHESVRSALEDLHSRKSELMSEYQSYRPASSEDWTRHVDDYRQDMTALLRESYSLHGQLQADRELRTIRSVPLDGQTVEVEIDENPIATSMLAEGDWVLDSQGNLHEGIESLPPDEQLVNRVADVNVRGSVGTFYNEPLARVQSELDDRWQAAQQERLAPYQAEEYGQDTYDELDLEDGLDLD</sequence>
<evidence type="ECO:0000313" key="2">
    <source>
        <dbReference type="EMBL" id="MEK6467172.1"/>
    </source>
</evidence>
<keyword evidence="3" id="KW-1185">Reference proteome</keyword>
<dbReference type="RefSeq" id="WP_346103889.1">
    <property type="nucleotide sequence ID" value="NZ_BAAAOD010000026.1"/>
</dbReference>
<organism evidence="2 3">
    <name type="scientific">Pseudonocardia alni subsp. carboxydivorans</name>
    <dbReference type="NCBI Taxonomy" id="415010"/>
    <lineage>
        <taxon>Bacteria</taxon>
        <taxon>Bacillati</taxon>
        <taxon>Actinomycetota</taxon>
        <taxon>Actinomycetes</taxon>
        <taxon>Pseudonocardiales</taxon>
        <taxon>Pseudonocardiaceae</taxon>
        <taxon>Pseudonocardia</taxon>
    </lineage>
</organism>
<accession>A0ABU9AMU3</accession>
<evidence type="ECO:0000313" key="3">
    <source>
        <dbReference type="Proteomes" id="UP001367513"/>
    </source>
</evidence>
<dbReference type="Proteomes" id="UP001367513">
    <property type="component" value="Unassembled WGS sequence"/>
</dbReference>
<evidence type="ECO:0000256" key="1">
    <source>
        <dbReference type="SAM" id="MobiDB-lite"/>
    </source>
</evidence>
<gene>
    <name evidence="2" type="ORF">WG925_25845</name>
</gene>
<feature type="compositionally biased region" description="Basic and acidic residues" evidence="1">
    <location>
        <begin position="13"/>
        <end position="35"/>
    </location>
</feature>
<proteinExistence type="predicted"/>
<dbReference type="EMBL" id="JBBPIX010000021">
    <property type="protein sequence ID" value="MEK6467172.1"/>
    <property type="molecule type" value="Genomic_DNA"/>
</dbReference>
<feature type="compositionally biased region" description="Acidic residues" evidence="1">
    <location>
        <begin position="182"/>
        <end position="199"/>
    </location>
</feature>
<comment type="caution">
    <text evidence="2">The sequence shown here is derived from an EMBL/GenBank/DDBJ whole genome shotgun (WGS) entry which is preliminary data.</text>
</comment>
<reference evidence="2 3" key="1">
    <citation type="submission" date="2024-03" db="EMBL/GenBank/DDBJ databases">
        <title>Draft genome sequence of Pseudonocardia carboxydivorans JCM 14827.</title>
        <authorList>
            <person name="Duangmal K."/>
        </authorList>
    </citation>
    <scope>NUCLEOTIDE SEQUENCE [LARGE SCALE GENOMIC DNA]</scope>
    <source>
        <strain evidence="2 3">JCM 14827</strain>
    </source>
</reference>
<protein>
    <submittedName>
        <fullName evidence="2">Uncharacterized protein</fullName>
    </submittedName>
</protein>
<name>A0ABU9AMU3_PSEA5</name>
<feature type="region of interest" description="Disordered" evidence="1">
    <location>
        <begin position="1"/>
        <end position="49"/>
    </location>
</feature>